<dbReference type="FunFam" id="3.40.309.10:FF:000012">
    <property type="entry name" value="Betaine aldehyde dehydrogenase"/>
    <property type="match status" value="1"/>
</dbReference>
<dbReference type="InterPro" id="IPR016160">
    <property type="entry name" value="Ald_DH_CS_CYS"/>
</dbReference>
<dbReference type="AlphaFoldDB" id="A0A9D2LAP1"/>
<proteinExistence type="inferred from homology"/>
<dbReference type="SUPFAM" id="SSF53720">
    <property type="entry name" value="ALDH-like"/>
    <property type="match status" value="1"/>
</dbReference>
<dbReference type="PANTHER" id="PTHR11699">
    <property type="entry name" value="ALDEHYDE DEHYDROGENASE-RELATED"/>
    <property type="match status" value="1"/>
</dbReference>
<dbReference type="InterPro" id="IPR016162">
    <property type="entry name" value="Ald_DH_N"/>
</dbReference>
<dbReference type="Gene3D" id="3.40.309.10">
    <property type="entry name" value="Aldehyde Dehydrogenase, Chain A, domain 2"/>
    <property type="match status" value="1"/>
</dbReference>
<name>A0A9D2LAP1_9MICO</name>
<keyword evidence="2 4" id="KW-0560">Oxidoreductase</keyword>
<dbReference type="InterPro" id="IPR016161">
    <property type="entry name" value="Ald_DH/histidinol_DH"/>
</dbReference>
<dbReference type="InterPro" id="IPR016163">
    <property type="entry name" value="Ald_DH_C"/>
</dbReference>
<dbReference type="FunFam" id="3.40.605.10:FF:000001">
    <property type="entry name" value="Aldehyde dehydrogenase 1"/>
    <property type="match status" value="1"/>
</dbReference>
<comment type="caution">
    <text evidence="6">The sequence shown here is derived from an EMBL/GenBank/DDBJ whole genome shotgun (WGS) entry which is preliminary data.</text>
</comment>
<sequence>MTSPLPTPVRTHAFINGEFVPSASGATFESVNPATGEVLTEISSCDAEDVDRAVAAAGASFASGVWSRMHPSDRREVLMRLVALLEENLEDLALMESIDAGKPITDCREFDLPDTIGSIRWYAEAADKAFGKTTAAGDDALGLIVHEPIGVVGAVLPWNFPLAMLAWKLGPALAAGNSVVVKPPELATLTTLRFAELASEAGLPDGVLNVVPGLGHVAGKALGLHADVDIISFTGSNEVGREFLRYSADSNLKKIVLELGGKAPQIVTADNADRLAVVAEDLAEAAFGNNGQNCTAGSRILVHSSIAEDFIDELVKATNSFVVGDPLDPATTIGSLVEESALARVTEYVDAAVADGATVRAGGKRVLEETGGWFYPPTVVTDVREDMAIARDEIFGPVVVVLPFDDVADAVRMANDTPFGLAANVWSRDIDDALGTARAVRAGTVSVNGYSEGDITTPFGGYKESGFGGRDNGMEAFEQYTETKTIWVNLR</sequence>
<gene>
    <name evidence="6" type="ORF">H9786_01115</name>
</gene>
<reference evidence="6" key="1">
    <citation type="journal article" date="2021" name="PeerJ">
        <title>Extensive microbial diversity within the chicken gut microbiome revealed by metagenomics and culture.</title>
        <authorList>
            <person name="Gilroy R."/>
            <person name="Ravi A."/>
            <person name="Getino M."/>
            <person name="Pursley I."/>
            <person name="Horton D.L."/>
            <person name="Alikhan N.F."/>
            <person name="Baker D."/>
            <person name="Gharbi K."/>
            <person name="Hall N."/>
            <person name="Watson M."/>
            <person name="Adriaenssens E.M."/>
            <person name="Foster-Nyarko E."/>
            <person name="Jarju S."/>
            <person name="Secka A."/>
            <person name="Antonio M."/>
            <person name="Oren A."/>
            <person name="Chaudhuri R.R."/>
            <person name="La Ragione R."/>
            <person name="Hildebrand F."/>
            <person name="Pallen M.J."/>
        </authorList>
    </citation>
    <scope>NUCLEOTIDE SEQUENCE</scope>
    <source>
        <strain evidence="6">ChiHjej13B12-24818</strain>
    </source>
</reference>
<dbReference type="CDD" id="cd07112">
    <property type="entry name" value="ALDH_GABALDH-PuuC"/>
    <property type="match status" value="1"/>
</dbReference>
<comment type="similarity">
    <text evidence="1 4">Belongs to the aldehyde dehydrogenase family.</text>
</comment>
<reference evidence="6" key="2">
    <citation type="submission" date="2021-04" db="EMBL/GenBank/DDBJ databases">
        <authorList>
            <person name="Gilroy R."/>
        </authorList>
    </citation>
    <scope>NUCLEOTIDE SEQUENCE</scope>
    <source>
        <strain evidence="6">ChiHjej13B12-24818</strain>
    </source>
</reference>
<evidence type="ECO:0000256" key="4">
    <source>
        <dbReference type="RuleBase" id="RU003345"/>
    </source>
</evidence>
<evidence type="ECO:0000256" key="1">
    <source>
        <dbReference type="ARBA" id="ARBA00009986"/>
    </source>
</evidence>
<evidence type="ECO:0000256" key="3">
    <source>
        <dbReference type="PROSITE-ProRule" id="PRU10007"/>
    </source>
</evidence>
<dbReference type="InterPro" id="IPR029510">
    <property type="entry name" value="Ald_DH_CS_GLU"/>
</dbReference>
<feature type="domain" description="Aldehyde dehydrogenase" evidence="5">
    <location>
        <begin position="19"/>
        <end position="486"/>
    </location>
</feature>
<dbReference type="GO" id="GO:0016620">
    <property type="term" value="F:oxidoreductase activity, acting on the aldehyde or oxo group of donors, NAD or NADP as acceptor"/>
    <property type="evidence" value="ECO:0007669"/>
    <property type="project" value="InterPro"/>
</dbReference>
<dbReference type="EMBL" id="DWZH01000008">
    <property type="protein sequence ID" value="HJB09122.1"/>
    <property type="molecule type" value="Genomic_DNA"/>
</dbReference>
<organism evidence="6 7">
    <name type="scientific">Candidatus Brachybacterium merdavium</name>
    <dbReference type="NCBI Taxonomy" id="2838513"/>
    <lineage>
        <taxon>Bacteria</taxon>
        <taxon>Bacillati</taxon>
        <taxon>Actinomycetota</taxon>
        <taxon>Actinomycetes</taxon>
        <taxon>Micrococcales</taxon>
        <taxon>Dermabacteraceae</taxon>
        <taxon>Brachybacterium</taxon>
    </lineage>
</organism>
<accession>A0A9D2LAP1</accession>
<dbReference type="PROSITE" id="PS00070">
    <property type="entry name" value="ALDEHYDE_DEHYDR_CYS"/>
    <property type="match status" value="1"/>
</dbReference>
<protein>
    <submittedName>
        <fullName evidence="6">Aldehyde dehydrogenase</fullName>
    </submittedName>
</protein>
<feature type="active site" evidence="3">
    <location>
        <position position="258"/>
    </location>
</feature>
<dbReference type="PROSITE" id="PS00687">
    <property type="entry name" value="ALDEHYDE_DEHYDR_GLU"/>
    <property type="match status" value="1"/>
</dbReference>
<evidence type="ECO:0000313" key="7">
    <source>
        <dbReference type="Proteomes" id="UP000823823"/>
    </source>
</evidence>
<dbReference type="Proteomes" id="UP000823823">
    <property type="component" value="Unassembled WGS sequence"/>
</dbReference>
<dbReference type="Pfam" id="PF00171">
    <property type="entry name" value="Aldedh"/>
    <property type="match status" value="1"/>
</dbReference>
<evidence type="ECO:0000259" key="5">
    <source>
        <dbReference type="Pfam" id="PF00171"/>
    </source>
</evidence>
<dbReference type="InterPro" id="IPR015590">
    <property type="entry name" value="Aldehyde_DH_dom"/>
</dbReference>
<evidence type="ECO:0000313" key="6">
    <source>
        <dbReference type="EMBL" id="HJB09122.1"/>
    </source>
</evidence>
<evidence type="ECO:0000256" key="2">
    <source>
        <dbReference type="ARBA" id="ARBA00023002"/>
    </source>
</evidence>
<dbReference type="Gene3D" id="3.40.605.10">
    <property type="entry name" value="Aldehyde Dehydrogenase, Chain A, domain 1"/>
    <property type="match status" value="1"/>
</dbReference>